<feature type="domain" description="AB hydrolase-1" evidence="1">
    <location>
        <begin position="31"/>
        <end position="262"/>
    </location>
</feature>
<comment type="caution">
    <text evidence="2">The sequence shown here is derived from an EMBL/GenBank/DDBJ whole genome shotgun (WGS) entry which is preliminary data.</text>
</comment>
<dbReference type="InterPro" id="IPR000073">
    <property type="entry name" value="AB_hydrolase_1"/>
</dbReference>
<dbReference type="Proteomes" id="UP001291912">
    <property type="component" value="Unassembled WGS sequence"/>
</dbReference>
<dbReference type="InterPro" id="IPR029058">
    <property type="entry name" value="AB_hydrolase_fold"/>
</dbReference>
<dbReference type="RefSeq" id="WP_194424348.1">
    <property type="nucleotide sequence ID" value="NZ_BAAAPT010000002.1"/>
</dbReference>
<accession>A0ABU5N6V8</accession>
<evidence type="ECO:0000259" key="1">
    <source>
        <dbReference type="Pfam" id="PF12697"/>
    </source>
</evidence>
<dbReference type="SUPFAM" id="SSF53474">
    <property type="entry name" value="alpha/beta-Hydrolases"/>
    <property type="match status" value="1"/>
</dbReference>
<dbReference type="Gene3D" id="3.40.50.1820">
    <property type="entry name" value="alpha/beta hydrolase"/>
    <property type="match status" value="1"/>
</dbReference>
<gene>
    <name evidence="2" type="ORF">R2Q92_08235</name>
</gene>
<name>A0ABU5N6V8_9MICO</name>
<dbReference type="PRINTS" id="PR00412">
    <property type="entry name" value="EPOXHYDRLASE"/>
</dbReference>
<dbReference type="EMBL" id="JAWJYN010000002">
    <property type="protein sequence ID" value="MDZ8161829.1"/>
    <property type="molecule type" value="Genomic_DNA"/>
</dbReference>
<organism evidence="2 3">
    <name type="scientific">Microbacterium aquimaris</name>
    <dbReference type="NCBI Taxonomy" id="459816"/>
    <lineage>
        <taxon>Bacteria</taxon>
        <taxon>Bacillati</taxon>
        <taxon>Actinomycetota</taxon>
        <taxon>Actinomycetes</taxon>
        <taxon>Micrococcales</taxon>
        <taxon>Microbacteriaceae</taxon>
        <taxon>Microbacterium</taxon>
    </lineage>
</organism>
<sequence>MTDFTIADSTRFLTVPGGRIAFEVCGGGPLVVLVPGMGELRSSYRHLAPLLVRAGYRVVLVDLRGHGDSDADFPEYGDTATARDLIALVRHLGEPATIVGNSMGAGAAVIAASEHPELVEGLVLVGPFVRNAPTNPVMTLLFRVMTASAWVVPVWRAYMPKLYAGDKPTDFQAYRDSVTAAMRRPGHARAFSRTTRTDHGPAERCLGSVDAPALVIMGELDPDFPDPKAEADDVARALAAPVVMVPNAGHYPHAQQPESTASAIVGFLGGGRHRA</sequence>
<protein>
    <submittedName>
        <fullName evidence="2">Alpha/beta hydrolase</fullName>
    </submittedName>
</protein>
<dbReference type="PANTHER" id="PTHR46438">
    <property type="entry name" value="ALPHA/BETA-HYDROLASES SUPERFAMILY PROTEIN"/>
    <property type="match status" value="1"/>
</dbReference>
<dbReference type="GO" id="GO:0016787">
    <property type="term" value="F:hydrolase activity"/>
    <property type="evidence" value="ECO:0007669"/>
    <property type="project" value="UniProtKB-KW"/>
</dbReference>
<dbReference type="Pfam" id="PF12697">
    <property type="entry name" value="Abhydrolase_6"/>
    <property type="match status" value="1"/>
</dbReference>
<proteinExistence type="predicted"/>
<evidence type="ECO:0000313" key="3">
    <source>
        <dbReference type="Proteomes" id="UP001291912"/>
    </source>
</evidence>
<dbReference type="InterPro" id="IPR000639">
    <property type="entry name" value="Epox_hydrolase-like"/>
</dbReference>
<evidence type="ECO:0000313" key="2">
    <source>
        <dbReference type="EMBL" id="MDZ8161829.1"/>
    </source>
</evidence>
<keyword evidence="2" id="KW-0378">Hydrolase</keyword>
<keyword evidence="3" id="KW-1185">Reference proteome</keyword>
<dbReference type="PRINTS" id="PR00111">
    <property type="entry name" value="ABHYDROLASE"/>
</dbReference>
<reference evidence="2 3" key="1">
    <citation type="submission" date="2023-10" db="EMBL/GenBank/DDBJ databases">
        <title>Microbacterium xanthum sp. nov., isolated from seaweed.</title>
        <authorList>
            <person name="Lee S.D."/>
        </authorList>
    </citation>
    <scope>NUCLEOTIDE SEQUENCE [LARGE SCALE GENOMIC DNA]</scope>
    <source>
        <strain evidence="2 3">KCTC 19124</strain>
    </source>
</reference>